<feature type="transmembrane region" description="Helical" evidence="1">
    <location>
        <begin position="43"/>
        <end position="62"/>
    </location>
</feature>
<sequence>MESLTLEFVLATIKHSFGWFAFVTLAIVTLASLVMFLRGTFNWIFAVLGFIFGIVIFMWANHYSLNDVVSILDVLILLGVGKVSGLIFGVIGALAHKE</sequence>
<evidence type="ECO:0000256" key="1">
    <source>
        <dbReference type="SAM" id="Phobius"/>
    </source>
</evidence>
<proteinExistence type="predicted"/>
<keyword evidence="1" id="KW-0812">Transmembrane</keyword>
<keyword evidence="1" id="KW-0472">Membrane</keyword>
<dbReference type="Proteomes" id="UP000886667">
    <property type="component" value="Unassembled WGS sequence"/>
</dbReference>
<feature type="transmembrane region" description="Helical" evidence="1">
    <location>
        <begin position="74"/>
        <end position="95"/>
    </location>
</feature>
<protein>
    <submittedName>
        <fullName evidence="2">Uncharacterized protein</fullName>
    </submittedName>
</protein>
<feature type="transmembrane region" description="Helical" evidence="1">
    <location>
        <begin position="16"/>
        <end position="36"/>
    </location>
</feature>
<keyword evidence="1" id="KW-1133">Transmembrane helix</keyword>
<dbReference type="AlphaFoldDB" id="A0A9E4N1H3"/>
<organism evidence="2 3">
    <name type="scientific">Candidatus Thiodiazotropha taylori</name>
    <dbReference type="NCBI Taxonomy" id="2792791"/>
    <lineage>
        <taxon>Bacteria</taxon>
        <taxon>Pseudomonadati</taxon>
        <taxon>Pseudomonadota</taxon>
        <taxon>Gammaproteobacteria</taxon>
        <taxon>Chromatiales</taxon>
        <taxon>Sedimenticolaceae</taxon>
        <taxon>Candidatus Thiodiazotropha</taxon>
    </lineage>
</organism>
<comment type="caution">
    <text evidence="2">The sequence shown here is derived from an EMBL/GenBank/DDBJ whole genome shotgun (WGS) entry which is preliminary data.</text>
</comment>
<evidence type="ECO:0000313" key="3">
    <source>
        <dbReference type="Proteomes" id="UP000886667"/>
    </source>
</evidence>
<reference evidence="2" key="1">
    <citation type="journal article" date="2021" name="Proc. Natl. Acad. Sci. U.S.A.">
        <title>Global biogeography of chemosynthetic symbionts reveals both localized and globally distributed symbiont groups. .</title>
        <authorList>
            <person name="Osvatic J.T."/>
            <person name="Wilkins L.G.E."/>
            <person name="Leibrecht L."/>
            <person name="Leray M."/>
            <person name="Zauner S."/>
            <person name="Polzin J."/>
            <person name="Camacho Y."/>
            <person name="Gros O."/>
            <person name="van Gils J.A."/>
            <person name="Eisen J.A."/>
            <person name="Petersen J.M."/>
            <person name="Yuen B."/>
        </authorList>
    </citation>
    <scope>NUCLEOTIDE SEQUENCE</scope>
    <source>
        <strain evidence="2">MAGclacostrist064TRANS</strain>
    </source>
</reference>
<dbReference type="EMBL" id="JAEPCM010000016">
    <property type="protein sequence ID" value="MCG7944781.1"/>
    <property type="molecule type" value="Genomic_DNA"/>
</dbReference>
<name>A0A9E4N1H3_9GAMM</name>
<evidence type="ECO:0000313" key="2">
    <source>
        <dbReference type="EMBL" id="MCG7944781.1"/>
    </source>
</evidence>
<accession>A0A9E4N1H3</accession>
<gene>
    <name evidence="2" type="ORF">JAZ07_00385</name>
</gene>